<dbReference type="InterPro" id="IPR053168">
    <property type="entry name" value="Glutamic_endopeptidase"/>
</dbReference>
<feature type="compositionally biased region" description="Low complexity" evidence="1">
    <location>
        <begin position="1"/>
        <end position="11"/>
    </location>
</feature>
<keyword evidence="4" id="KW-1185">Reference proteome</keyword>
<dbReference type="Pfam" id="PF03080">
    <property type="entry name" value="Neprosin"/>
    <property type="match status" value="1"/>
</dbReference>
<sequence length="363" mass="38552">MSASAAAGGADDSPDAESDESPDADAVVAGAAQAIAPPPTLPWGDKPKRIKKGRAGATSKTLKAEGLSAAAPDASGSLVPRPRYGPKGRSGGKAGVIRTEQTEAVPPKPVGLKAADSNVKYLYNVGSQGADTAGVFANVTIGKPDLDRLDFHSLAEVALQSKDGKQIVEIGWTVDRLVNGDDDPHLFVFHWINGEPTCYNKCGFVQSSSTIKPGDTLTYGVTKKFGIQYVKNAWWVAYDTEWVGYFPESIWNDKGIEFKRSGLLQVFGEVAAGRDFPCGTGMGNGTIPEKDTAARFSSVGYVDGPPVDLYMRPEIPNTKAGEAPFFKVIAAKDTTVDPPVDSKRSFRYGGPSKPDSYCKKPES</sequence>
<dbReference type="PANTHER" id="PTHR31589">
    <property type="entry name" value="PROTEIN, PUTATIVE (DUF239)-RELATED-RELATED"/>
    <property type="match status" value="1"/>
</dbReference>
<evidence type="ECO:0000259" key="2">
    <source>
        <dbReference type="PROSITE" id="PS52045"/>
    </source>
</evidence>
<organism evidence="3 4">
    <name type="scientific">Paractinoplanes aksuensis</name>
    <dbReference type="NCBI Taxonomy" id="2939490"/>
    <lineage>
        <taxon>Bacteria</taxon>
        <taxon>Bacillati</taxon>
        <taxon>Actinomycetota</taxon>
        <taxon>Actinomycetes</taxon>
        <taxon>Micromonosporales</taxon>
        <taxon>Micromonosporaceae</taxon>
        <taxon>Paractinoplanes</taxon>
    </lineage>
</organism>
<name>A0ABT1DRI0_9ACTN</name>
<dbReference type="PROSITE" id="PS52045">
    <property type="entry name" value="NEPROSIN_PEP_CD"/>
    <property type="match status" value="1"/>
</dbReference>
<dbReference type="InterPro" id="IPR004314">
    <property type="entry name" value="Neprosin"/>
</dbReference>
<feature type="compositionally biased region" description="Acidic residues" evidence="1">
    <location>
        <begin position="12"/>
        <end position="23"/>
    </location>
</feature>
<reference evidence="3 4" key="1">
    <citation type="submission" date="2022-06" db="EMBL/GenBank/DDBJ databases">
        <title>New Species of the Genus Actinoplanes, ActinopZanes ferrugineus.</title>
        <authorList>
            <person name="Ding P."/>
        </authorList>
    </citation>
    <scope>NUCLEOTIDE SEQUENCE [LARGE SCALE GENOMIC DNA]</scope>
    <source>
        <strain evidence="3 4">TRM88003</strain>
    </source>
</reference>
<dbReference type="EMBL" id="JAMYJR010000026">
    <property type="protein sequence ID" value="MCO8273429.1"/>
    <property type="molecule type" value="Genomic_DNA"/>
</dbReference>
<dbReference type="PANTHER" id="PTHR31589:SF110">
    <property type="entry name" value="PROTEIN, PUTATIVE (DUF239)-RELATED"/>
    <property type="match status" value="1"/>
</dbReference>
<evidence type="ECO:0000313" key="3">
    <source>
        <dbReference type="EMBL" id="MCO8273429.1"/>
    </source>
</evidence>
<dbReference type="RefSeq" id="WP_253239506.1">
    <property type="nucleotide sequence ID" value="NZ_JAMYJR010000026.1"/>
</dbReference>
<evidence type="ECO:0000256" key="1">
    <source>
        <dbReference type="SAM" id="MobiDB-lite"/>
    </source>
</evidence>
<comment type="caution">
    <text evidence="3">The sequence shown here is derived from an EMBL/GenBank/DDBJ whole genome shotgun (WGS) entry which is preliminary data.</text>
</comment>
<feature type="domain" description="Neprosin PEP catalytic" evidence="2">
    <location>
        <begin position="113"/>
        <end position="359"/>
    </location>
</feature>
<protein>
    <submittedName>
        <fullName evidence="3">Neprosin family prolyl endopeptidase</fullName>
    </submittedName>
</protein>
<feature type="compositionally biased region" description="Low complexity" evidence="1">
    <location>
        <begin position="24"/>
        <end position="35"/>
    </location>
</feature>
<feature type="region of interest" description="Disordered" evidence="1">
    <location>
        <begin position="1"/>
        <end position="94"/>
    </location>
</feature>
<proteinExistence type="predicted"/>
<evidence type="ECO:0000313" key="4">
    <source>
        <dbReference type="Proteomes" id="UP001523369"/>
    </source>
</evidence>
<dbReference type="Proteomes" id="UP001523369">
    <property type="component" value="Unassembled WGS sequence"/>
</dbReference>
<accession>A0ABT1DRI0</accession>
<feature type="region of interest" description="Disordered" evidence="1">
    <location>
        <begin position="336"/>
        <end position="363"/>
    </location>
</feature>
<gene>
    <name evidence="3" type="ORF">M1L60_22815</name>
</gene>